<dbReference type="Pfam" id="PF00327">
    <property type="entry name" value="Ribosomal_L30"/>
    <property type="match status" value="1"/>
</dbReference>
<dbReference type="OrthoDB" id="509901at2759"/>
<accession>A0A9Q0K736</accession>
<keyword evidence="7" id="KW-1185">Reference proteome</keyword>
<dbReference type="PANTHER" id="PTHR15892:SF2">
    <property type="entry name" value="LARGE RIBOSOMAL SUBUNIT PROTEIN UL30M"/>
    <property type="match status" value="1"/>
</dbReference>
<dbReference type="GO" id="GO:0003735">
    <property type="term" value="F:structural constituent of ribosome"/>
    <property type="evidence" value="ECO:0007669"/>
    <property type="project" value="InterPro"/>
</dbReference>
<reference evidence="6" key="1">
    <citation type="journal article" date="2023" name="Plant J.">
        <title>The genome of the king protea, Protea cynaroides.</title>
        <authorList>
            <person name="Chang J."/>
            <person name="Duong T.A."/>
            <person name="Schoeman C."/>
            <person name="Ma X."/>
            <person name="Roodt D."/>
            <person name="Barker N."/>
            <person name="Li Z."/>
            <person name="Van de Peer Y."/>
            <person name="Mizrachi E."/>
        </authorList>
    </citation>
    <scope>NUCLEOTIDE SEQUENCE</scope>
    <source>
        <tissue evidence="6">Young leaves</tissue>
    </source>
</reference>
<proteinExistence type="inferred from homology"/>
<dbReference type="InterPro" id="IPR005996">
    <property type="entry name" value="Ribosomal_uL30_bac-type"/>
</dbReference>
<dbReference type="PANTHER" id="PTHR15892">
    <property type="entry name" value="MITOCHONDRIAL RIBOSOMAL PROTEIN L30"/>
    <property type="match status" value="1"/>
</dbReference>
<gene>
    <name evidence="6" type="ORF">NE237_016727</name>
</gene>
<dbReference type="GO" id="GO:0005739">
    <property type="term" value="C:mitochondrion"/>
    <property type="evidence" value="ECO:0007669"/>
    <property type="project" value="TreeGrafter"/>
</dbReference>
<dbReference type="InterPro" id="IPR016082">
    <property type="entry name" value="Ribosomal_uL30_ferredoxin-like"/>
</dbReference>
<keyword evidence="3" id="KW-0687">Ribonucleoprotein</keyword>
<dbReference type="EMBL" id="JAMYWD010000007">
    <property type="protein sequence ID" value="KAJ4964878.1"/>
    <property type="molecule type" value="Genomic_DNA"/>
</dbReference>
<dbReference type="Gene3D" id="3.30.1390.20">
    <property type="entry name" value="Ribosomal protein L30, ferredoxin-like fold domain"/>
    <property type="match status" value="1"/>
</dbReference>
<evidence type="ECO:0000256" key="1">
    <source>
        <dbReference type="ARBA" id="ARBA00007594"/>
    </source>
</evidence>
<organism evidence="6 7">
    <name type="scientific">Protea cynaroides</name>
    <dbReference type="NCBI Taxonomy" id="273540"/>
    <lineage>
        <taxon>Eukaryota</taxon>
        <taxon>Viridiplantae</taxon>
        <taxon>Streptophyta</taxon>
        <taxon>Embryophyta</taxon>
        <taxon>Tracheophyta</taxon>
        <taxon>Spermatophyta</taxon>
        <taxon>Magnoliopsida</taxon>
        <taxon>Proteales</taxon>
        <taxon>Proteaceae</taxon>
        <taxon>Protea</taxon>
    </lineage>
</organism>
<keyword evidence="2" id="KW-0689">Ribosomal protein</keyword>
<dbReference type="CDD" id="cd01658">
    <property type="entry name" value="Ribosomal_L30"/>
    <property type="match status" value="1"/>
</dbReference>
<dbReference type="Proteomes" id="UP001141806">
    <property type="component" value="Unassembled WGS sequence"/>
</dbReference>
<evidence type="ECO:0000259" key="5">
    <source>
        <dbReference type="Pfam" id="PF00327"/>
    </source>
</evidence>
<dbReference type="NCBIfam" id="TIGR01308">
    <property type="entry name" value="rpmD_bact"/>
    <property type="match status" value="1"/>
</dbReference>
<feature type="domain" description="Large ribosomal subunit protein uL30-like ferredoxin-like fold" evidence="5">
    <location>
        <begin position="20"/>
        <end position="66"/>
    </location>
</feature>
<name>A0A9Q0K736_9MAGN</name>
<evidence type="ECO:0000256" key="3">
    <source>
        <dbReference type="ARBA" id="ARBA00023274"/>
    </source>
</evidence>
<evidence type="ECO:0000256" key="4">
    <source>
        <dbReference type="ARBA" id="ARBA00035281"/>
    </source>
</evidence>
<evidence type="ECO:0000313" key="7">
    <source>
        <dbReference type="Proteomes" id="UP001141806"/>
    </source>
</evidence>
<comment type="caution">
    <text evidence="6">The sequence shown here is derived from an EMBL/GenBank/DDBJ whole genome shotgun (WGS) entry which is preliminary data.</text>
</comment>
<protein>
    <recommendedName>
        <fullName evidence="4">Large ribosomal subunit protein uL30m</fullName>
    </recommendedName>
</protein>
<dbReference type="SUPFAM" id="SSF55129">
    <property type="entry name" value="Ribosomal protein L30p/L7e"/>
    <property type="match status" value="1"/>
</dbReference>
<comment type="similarity">
    <text evidence="1">Belongs to the universal ribosomal protein uL30 family.</text>
</comment>
<dbReference type="GO" id="GO:0006412">
    <property type="term" value="P:translation"/>
    <property type="evidence" value="ECO:0007669"/>
    <property type="project" value="InterPro"/>
</dbReference>
<evidence type="ECO:0000313" key="6">
    <source>
        <dbReference type="EMBL" id="KAJ4964878.1"/>
    </source>
</evidence>
<dbReference type="InterPro" id="IPR036919">
    <property type="entry name" value="Ribo_uL30_ferredoxin-like_sf"/>
</dbReference>
<sequence length="243" mass="27358">MNAFKAFKACVPVEWSPNLYVTLVRGLPGTRRLHRRTLAAMKLRKTNRTIMQRNTPSLRGMLQQVKSNHVEFFTGYAAVWWMWLAEIQLKGLFKSAVVVGQFYIGSSLITVFYHFHFLDKEISGTNPAKEVRTDIYCSKKTLFDKIKNKGLNTTDAYFGGGRSYKFQRLHHSSGPHEGLYFERIFSGRFKAGVSTSPSCPVSVASSSSCFCVFKHSNPSSASCPPLCSYHRQLVTTKVTGDSC</sequence>
<dbReference type="AlphaFoldDB" id="A0A9Q0K736"/>
<evidence type="ECO:0000256" key="2">
    <source>
        <dbReference type="ARBA" id="ARBA00022980"/>
    </source>
</evidence>
<dbReference type="GO" id="GO:0015934">
    <property type="term" value="C:large ribosomal subunit"/>
    <property type="evidence" value="ECO:0007669"/>
    <property type="project" value="InterPro"/>
</dbReference>